<evidence type="ECO:0000313" key="1">
    <source>
        <dbReference type="EMBL" id="KAH7914099.1"/>
    </source>
</evidence>
<comment type="caution">
    <text evidence="1">The sequence shown here is derived from an EMBL/GenBank/DDBJ whole genome shotgun (WGS) entry which is preliminary data.</text>
</comment>
<sequence length="707" mass="74950">MALVLATTTMTSTTPRSHSRGILLNSSSNQPPYYSLASTSTSTSSSSPRASPSPSLPEHLLLAAPSNNSLNSSASSTSSSVSTSGSGSWAHQRPYDAVYPLTMPSRRIRFAPLPDPRMDCDTLQESDDTAYTEENADDLSPADDKCASVTKATVTPASPLPPPPMLSSITLTPSVSIDSSHSSNTVTTLKSHTRGSGASTNKLLRPLAFLKRSPSPSPQQPLSAPATTNAISSTSSAPPSPYTTNTRLPRISAEDILTLGTIHLFRSSSRKEASTSAGSGSGWGKPLERWASTGSGSGLRLGRLSKRAEWPGSNLSRSSSIESNATTDSRRGRQLFAGSSSASSSLRSSPEDDRAARGTSGLTSKFKPGAGGGRHATAKARAPSKGRPVSAPSSPSTSPFALPPSASQPKGVRMLNGRVYGGKRRHTNANPFANVRDEPEFVEWGYGGMGSVQSGTGSEMWRGLQRGERGGALIGGGHGPAAQVKEDTAEVGKGVEPADEDGSGMGWVKRRREQREKEKREQEEKDKREREEKEKTAVQSPKEEEKTSLESTHTVIEETATPKDTQESADPHPQPQPQLPPQEHHILTAVRLSPHHRSHSQGSSVHHRTPSQSLGGTPTGIATPTQMPSEADAPPRVESPTHESSDGSPEDDEDNEDDGEGDEESESESEDHTAEDVRKTALGAGVEKISRHKDKDKDIGTPGLDER</sequence>
<dbReference type="EMBL" id="MU267619">
    <property type="protein sequence ID" value="KAH7914099.1"/>
    <property type="molecule type" value="Genomic_DNA"/>
</dbReference>
<name>A0ACB8ALQ5_9AGAM</name>
<accession>A0ACB8ALQ5</accession>
<protein>
    <submittedName>
        <fullName evidence="1">Uncharacterized protein</fullName>
    </submittedName>
</protein>
<reference evidence="1" key="1">
    <citation type="journal article" date="2021" name="New Phytol.">
        <title>Evolutionary innovations through gain and loss of genes in the ectomycorrhizal Boletales.</title>
        <authorList>
            <person name="Wu G."/>
            <person name="Miyauchi S."/>
            <person name="Morin E."/>
            <person name="Kuo A."/>
            <person name="Drula E."/>
            <person name="Varga T."/>
            <person name="Kohler A."/>
            <person name="Feng B."/>
            <person name="Cao Y."/>
            <person name="Lipzen A."/>
            <person name="Daum C."/>
            <person name="Hundley H."/>
            <person name="Pangilinan J."/>
            <person name="Johnson J."/>
            <person name="Barry K."/>
            <person name="LaButti K."/>
            <person name="Ng V."/>
            <person name="Ahrendt S."/>
            <person name="Min B."/>
            <person name="Choi I.G."/>
            <person name="Park H."/>
            <person name="Plett J.M."/>
            <person name="Magnuson J."/>
            <person name="Spatafora J.W."/>
            <person name="Nagy L.G."/>
            <person name="Henrissat B."/>
            <person name="Grigoriev I.V."/>
            <person name="Yang Z.L."/>
            <person name="Xu J."/>
            <person name="Martin F.M."/>
        </authorList>
    </citation>
    <scope>NUCLEOTIDE SEQUENCE</scope>
    <source>
        <strain evidence="1">ATCC 28755</strain>
    </source>
</reference>
<proteinExistence type="predicted"/>
<gene>
    <name evidence="1" type="ORF">BJ138DRAFT_1110909</name>
</gene>
<organism evidence="1 2">
    <name type="scientific">Hygrophoropsis aurantiaca</name>
    <dbReference type="NCBI Taxonomy" id="72124"/>
    <lineage>
        <taxon>Eukaryota</taxon>
        <taxon>Fungi</taxon>
        <taxon>Dikarya</taxon>
        <taxon>Basidiomycota</taxon>
        <taxon>Agaricomycotina</taxon>
        <taxon>Agaricomycetes</taxon>
        <taxon>Agaricomycetidae</taxon>
        <taxon>Boletales</taxon>
        <taxon>Coniophorineae</taxon>
        <taxon>Hygrophoropsidaceae</taxon>
        <taxon>Hygrophoropsis</taxon>
    </lineage>
</organism>
<keyword evidence="2" id="KW-1185">Reference proteome</keyword>
<dbReference type="Proteomes" id="UP000790377">
    <property type="component" value="Unassembled WGS sequence"/>
</dbReference>
<evidence type="ECO:0000313" key="2">
    <source>
        <dbReference type="Proteomes" id="UP000790377"/>
    </source>
</evidence>